<dbReference type="STRING" id="1304275.C41B8_13795"/>
<keyword evidence="3" id="KW-1185">Reference proteome</keyword>
<evidence type="ECO:0000256" key="1">
    <source>
        <dbReference type="SAM" id="Phobius"/>
    </source>
</evidence>
<dbReference type="InterPro" id="IPR021356">
    <property type="entry name" value="Integr_conj_element_PFL4702"/>
</dbReference>
<evidence type="ECO:0000313" key="2">
    <source>
        <dbReference type="EMBL" id="KEZ76692.1"/>
    </source>
</evidence>
<feature type="transmembrane region" description="Helical" evidence="1">
    <location>
        <begin position="102"/>
        <end position="123"/>
    </location>
</feature>
<dbReference type="OrthoDB" id="9842935at2"/>
<gene>
    <name evidence="2" type="ORF">C41B8_13795</name>
</gene>
<dbReference type="AlphaFoldDB" id="A0A084IJ08"/>
<evidence type="ECO:0000313" key="3">
    <source>
        <dbReference type="Proteomes" id="UP000028302"/>
    </source>
</evidence>
<reference evidence="2 3" key="1">
    <citation type="submission" date="2013-03" db="EMBL/GenBank/DDBJ databases">
        <title>Salinisphaera hydrothermalis C41B8 Genome Sequencing.</title>
        <authorList>
            <person name="Li C."/>
            <person name="Lai Q."/>
            <person name="Shao Z."/>
        </authorList>
    </citation>
    <scope>NUCLEOTIDE SEQUENCE [LARGE SCALE GENOMIC DNA]</scope>
    <source>
        <strain evidence="2 3">C41B8</strain>
    </source>
</reference>
<keyword evidence="1" id="KW-1133">Transmembrane helix</keyword>
<organism evidence="2 3">
    <name type="scientific">Salinisphaera hydrothermalis (strain C41B8)</name>
    <dbReference type="NCBI Taxonomy" id="1304275"/>
    <lineage>
        <taxon>Bacteria</taxon>
        <taxon>Pseudomonadati</taxon>
        <taxon>Pseudomonadota</taxon>
        <taxon>Gammaproteobacteria</taxon>
        <taxon>Salinisphaerales</taxon>
        <taxon>Salinisphaeraceae</taxon>
        <taxon>Salinisphaera</taxon>
    </lineage>
</organism>
<comment type="caution">
    <text evidence="2">The sequence shown here is derived from an EMBL/GenBank/DDBJ whole genome shotgun (WGS) entry which is preliminary data.</text>
</comment>
<dbReference type="EMBL" id="APNK01000024">
    <property type="protein sequence ID" value="KEZ76692.1"/>
    <property type="molecule type" value="Genomic_DNA"/>
</dbReference>
<dbReference type="Pfam" id="PF11190">
    <property type="entry name" value="DUF2976"/>
    <property type="match status" value="1"/>
</dbReference>
<dbReference type="Proteomes" id="UP000028302">
    <property type="component" value="Unassembled WGS sequence"/>
</dbReference>
<sequence>MKNLTRLYPRAMAPDRRHRWLSTGLSVLAALLLIGLPVLGWADGLPDVGDPGSGGGILDDTQQMAGSAAVLVGLLLAAAAMYYVVGAAISQYNEATMGRGNWGGFAMALVVGIAMIILIVWLLDKASSILGS</sequence>
<feature type="transmembrane region" description="Helical" evidence="1">
    <location>
        <begin position="66"/>
        <end position="90"/>
    </location>
</feature>
<proteinExistence type="predicted"/>
<dbReference type="RefSeq" id="WP_051883536.1">
    <property type="nucleotide sequence ID" value="NZ_APNK01000024.1"/>
</dbReference>
<dbReference type="NCBIfam" id="TIGR03745">
    <property type="entry name" value="conj_TIGR03745"/>
    <property type="match status" value="1"/>
</dbReference>
<keyword evidence="1" id="KW-0812">Transmembrane</keyword>
<keyword evidence="1" id="KW-0472">Membrane</keyword>
<name>A0A084IJ08_SALHC</name>
<accession>A0A084IJ08</accession>
<protein>
    <submittedName>
        <fullName evidence="2">Integrating conjugative element membrane protein</fullName>
    </submittedName>
</protein>